<protein>
    <submittedName>
        <fullName evidence="3">Uncharacterized protein</fullName>
    </submittedName>
</protein>
<accession>A0A9N8E7Z7</accession>
<dbReference type="EMBL" id="CAICTM010000593">
    <property type="protein sequence ID" value="CAB9513484.1"/>
    <property type="molecule type" value="Genomic_DNA"/>
</dbReference>
<keyword evidence="1" id="KW-1133">Transmembrane helix</keyword>
<keyword evidence="4" id="KW-1185">Reference proteome</keyword>
<gene>
    <name evidence="3" type="ORF">SEMRO_594_G172480.1</name>
</gene>
<evidence type="ECO:0000256" key="1">
    <source>
        <dbReference type="SAM" id="Phobius"/>
    </source>
</evidence>
<keyword evidence="1" id="KW-0472">Membrane</keyword>
<feature type="signal peptide" evidence="2">
    <location>
        <begin position="1"/>
        <end position="25"/>
    </location>
</feature>
<keyword evidence="2" id="KW-0732">Signal</keyword>
<evidence type="ECO:0000313" key="3">
    <source>
        <dbReference type="EMBL" id="CAB9513484.1"/>
    </source>
</evidence>
<dbReference type="AlphaFoldDB" id="A0A9N8E7Z7"/>
<reference evidence="3" key="1">
    <citation type="submission" date="2020-06" db="EMBL/GenBank/DDBJ databases">
        <authorList>
            <consortium name="Plant Systems Biology data submission"/>
        </authorList>
    </citation>
    <scope>NUCLEOTIDE SEQUENCE</scope>
    <source>
        <strain evidence="3">D6</strain>
    </source>
</reference>
<sequence>MMMYAKQSFITTVLVAVSSISAAMAGGHNVLSVEPYIAEWCAAQFPEQITDWTGYNEAHLVRFRDYVRIEPYMGRYCFDEFPTELKDQKREETLQKMATKHVQIEPFFMRWLDASMVNPTVGTRVELEPYLAQWCVEGQFKLLMSNPAKSLSDAAANPIHPEGAMARWCFAEFAGELSSLDEEQTVANELKDHVKIEQYLIKWAGAVYGARQAEDHPNTKKAGGIGFGVGFAIALAILLPIWGLCWWRSRRSAAKDAHFHDDVQMTQDAIMKESDSVA</sequence>
<feature type="chain" id="PRO_5040464590" evidence="2">
    <location>
        <begin position="26"/>
        <end position="278"/>
    </location>
</feature>
<organism evidence="3 4">
    <name type="scientific">Seminavis robusta</name>
    <dbReference type="NCBI Taxonomy" id="568900"/>
    <lineage>
        <taxon>Eukaryota</taxon>
        <taxon>Sar</taxon>
        <taxon>Stramenopiles</taxon>
        <taxon>Ochrophyta</taxon>
        <taxon>Bacillariophyta</taxon>
        <taxon>Bacillariophyceae</taxon>
        <taxon>Bacillariophycidae</taxon>
        <taxon>Naviculales</taxon>
        <taxon>Naviculaceae</taxon>
        <taxon>Seminavis</taxon>
    </lineage>
</organism>
<keyword evidence="1" id="KW-0812">Transmembrane</keyword>
<evidence type="ECO:0000313" key="4">
    <source>
        <dbReference type="Proteomes" id="UP001153069"/>
    </source>
</evidence>
<evidence type="ECO:0000256" key="2">
    <source>
        <dbReference type="SAM" id="SignalP"/>
    </source>
</evidence>
<dbReference type="Proteomes" id="UP001153069">
    <property type="component" value="Unassembled WGS sequence"/>
</dbReference>
<feature type="transmembrane region" description="Helical" evidence="1">
    <location>
        <begin position="225"/>
        <end position="247"/>
    </location>
</feature>
<proteinExistence type="predicted"/>
<comment type="caution">
    <text evidence="3">The sequence shown here is derived from an EMBL/GenBank/DDBJ whole genome shotgun (WGS) entry which is preliminary data.</text>
</comment>
<name>A0A9N8E7Z7_9STRA</name>